<sequence length="99" mass="11446">MRKDMTALKLKCTRVSADSDRPLLFVSSAIMRVKAVMQVYCVAEPFPNLKEFEIQFTGSALSTVTAYHTLWTHTPNFHWESEQRPYYSLYGKGKLFKCC</sequence>
<evidence type="ECO:0000313" key="1">
    <source>
        <dbReference type="EMBL" id="KAK7494292.1"/>
    </source>
</evidence>
<dbReference type="EMBL" id="JACVVK020000084">
    <property type="protein sequence ID" value="KAK7494292.1"/>
    <property type="molecule type" value="Genomic_DNA"/>
</dbReference>
<evidence type="ECO:0000313" key="2">
    <source>
        <dbReference type="Proteomes" id="UP001519460"/>
    </source>
</evidence>
<proteinExistence type="predicted"/>
<comment type="caution">
    <text evidence="1">The sequence shown here is derived from an EMBL/GenBank/DDBJ whole genome shotgun (WGS) entry which is preliminary data.</text>
</comment>
<accession>A0ABD0L5F4</accession>
<keyword evidence="2" id="KW-1185">Reference proteome</keyword>
<protein>
    <submittedName>
        <fullName evidence="1">Uncharacterized protein</fullName>
    </submittedName>
</protein>
<name>A0ABD0L5F4_9CAEN</name>
<dbReference type="Proteomes" id="UP001519460">
    <property type="component" value="Unassembled WGS sequence"/>
</dbReference>
<gene>
    <name evidence="1" type="ORF">BaRGS_00014395</name>
</gene>
<dbReference type="AlphaFoldDB" id="A0ABD0L5F4"/>
<reference evidence="1 2" key="1">
    <citation type="journal article" date="2023" name="Sci. Data">
        <title>Genome assembly of the Korean intertidal mud-creeper Batillaria attramentaria.</title>
        <authorList>
            <person name="Patra A.K."/>
            <person name="Ho P.T."/>
            <person name="Jun S."/>
            <person name="Lee S.J."/>
            <person name="Kim Y."/>
            <person name="Won Y.J."/>
        </authorList>
    </citation>
    <scope>NUCLEOTIDE SEQUENCE [LARGE SCALE GENOMIC DNA]</scope>
    <source>
        <strain evidence="1">Wonlab-2016</strain>
    </source>
</reference>
<organism evidence="1 2">
    <name type="scientific">Batillaria attramentaria</name>
    <dbReference type="NCBI Taxonomy" id="370345"/>
    <lineage>
        <taxon>Eukaryota</taxon>
        <taxon>Metazoa</taxon>
        <taxon>Spiralia</taxon>
        <taxon>Lophotrochozoa</taxon>
        <taxon>Mollusca</taxon>
        <taxon>Gastropoda</taxon>
        <taxon>Caenogastropoda</taxon>
        <taxon>Sorbeoconcha</taxon>
        <taxon>Cerithioidea</taxon>
        <taxon>Batillariidae</taxon>
        <taxon>Batillaria</taxon>
    </lineage>
</organism>